<evidence type="ECO:0000313" key="3">
    <source>
        <dbReference type="Proteomes" id="UP001595548"/>
    </source>
</evidence>
<keyword evidence="1" id="KW-0732">Signal</keyword>
<keyword evidence="3" id="KW-1185">Reference proteome</keyword>
<sequence>MRCKINARWISLIVLFALALSAHADTNDEREVAYLIDFVANSGAVFVRNGSKHNAQEAADHLAMKYRRAGRYAKTADDFIDNLASKSSITRKPYTIILADGTEILSRDWLYSALEAYREQHTRHSPENPAAP</sequence>
<name>A0ABV7HRB2_9GAMM</name>
<organism evidence="2 3">
    <name type="scientific">Gilvimarinus japonicus</name>
    <dbReference type="NCBI Taxonomy" id="1796469"/>
    <lineage>
        <taxon>Bacteria</taxon>
        <taxon>Pseudomonadati</taxon>
        <taxon>Pseudomonadota</taxon>
        <taxon>Gammaproteobacteria</taxon>
        <taxon>Cellvibrionales</taxon>
        <taxon>Cellvibrionaceae</taxon>
        <taxon>Gilvimarinus</taxon>
    </lineage>
</organism>
<reference evidence="3" key="1">
    <citation type="journal article" date="2019" name="Int. J. Syst. Evol. Microbiol.">
        <title>The Global Catalogue of Microorganisms (GCM) 10K type strain sequencing project: providing services to taxonomists for standard genome sequencing and annotation.</title>
        <authorList>
            <consortium name="The Broad Institute Genomics Platform"/>
            <consortium name="The Broad Institute Genome Sequencing Center for Infectious Disease"/>
            <person name="Wu L."/>
            <person name="Ma J."/>
        </authorList>
    </citation>
    <scope>NUCLEOTIDE SEQUENCE [LARGE SCALE GENOMIC DNA]</scope>
    <source>
        <strain evidence="3">KCTC 52141</strain>
    </source>
</reference>
<evidence type="ECO:0000313" key="2">
    <source>
        <dbReference type="EMBL" id="MFC3154610.1"/>
    </source>
</evidence>
<evidence type="ECO:0000256" key="1">
    <source>
        <dbReference type="SAM" id="SignalP"/>
    </source>
</evidence>
<feature type="chain" id="PRO_5045887812" evidence="1">
    <location>
        <begin position="25"/>
        <end position="132"/>
    </location>
</feature>
<dbReference type="Pfam" id="PF17263">
    <property type="entry name" value="DUF5329"/>
    <property type="match status" value="1"/>
</dbReference>
<proteinExistence type="predicted"/>
<accession>A0ABV7HRB2</accession>
<gene>
    <name evidence="2" type="ORF">ACFOEB_05290</name>
</gene>
<protein>
    <submittedName>
        <fullName evidence="2">DUF5329 family protein</fullName>
    </submittedName>
</protein>
<comment type="caution">
    <text evidence="2">The sequence shown here is derived from an EMBL/GenBank/DDBJ whole genome shotgun (WGS) entry which is preliminary data.</text>
</comment>
<dbReference type="RefSeq" id="WP_382414965.1">
    <property type="nucleotide sequence ID" value="NZ_AP031500.1"/>
</dbReference>
<dbReference type="InterPro" id="IPR035242">
    <property type="entry name" value="DUF5329"/>
</dbReference>
<feature type="signal peptide" evidence="1">
    <location>
        <begin position="1"/>
        <end position="24"/>
    </location>
</feature>
<dbReference type="EMBL" id="JBHRTL010000005">
    <property type="protein sequence ID" value="MFC3154610.1"/>
    <property type="molecule type" value="Genomic_DNA"/>
</dbReference>
<dbReference type="Proteomes" id="UP001595548">
    <property type="component" value="Unassembled WGS sequence"/>
</dbReference>